<keyword evidence="2" id="KW-0812">Transmembrane</keyword>
<comment type="caution">
    <text evidence="3">The sequence shown here is derived from an EMBL/GenBank/DDBJ whole genome shotgun (WGS) entry which is preliminary data.</text>
</comment>
<dbReference type="RefSeq" id="XP_067716881.1">
    <property type="nucleotide sequence ID" value="XM_067860780.1"/>
</dbReference>
<keyword evidence="2" id="KW-0472">Membrane</keyword>
<feature type="region of interest" description="Disordered" evidence="1">
    <location>
        <begin position="295"/>
        <end position="329"/>
    </location>
</feature>
<evidence type="ECO:0000313" key="3">
    <source>
        <dbReference type="EMBL" id="GIX64812.1"/>
    </source>
</evidence>
<dbReference type="EMBL" id="BPLF01000003">
    <property type="protein sequence ID" value="GIX64812.1"/>
    <property type="molecule type" value="Genomic_DNA"/>
</dbReference>
<evidence type="ECO:0000256" key="1">
    <source>
        <dbReference type="SAM" id="MobiDB-lite"/>
    </source>
</evidence>
<evidence type="ECO:0000256" key="2">
    <source>
        <dbReference type="SAM" id="Phobius"/>
    </source>
</evidence>
<proteinExistence type="predicted"/>
<sequence>MVSGQKSLTTPPNNLKEAIDWLALVGGYGRSGLDISAYQKLSTALQALPGFNVTLNSIFSKVMSPDSFVKQVTENLGSGFLGYDGQNSETFNGSGIVASNGTYHSAYSGAGWIDNSASEYAKIFLVLALLVYYFITFLYWMCKSSGKWANKMTGHGALGEFFKTMGYRPWEEFKNGKSGSQIAKHLEGHYGFDELKKAYQGTSENSYETFLTKLEEDGPQKNINSPVTNCKIFAYAYLQSKQRGSEITDAIDALKKELESISRSSDASSTNDFSALKGAITTLLTKIQNFYPNPGSSGSGSASTWNPGSSEPGSDGPRKPGSSSTLSAVPVPTTLKEAIDWVFWLSGDDRQGGKGTITDLGAALFTQLKTISANGVRVVTFFQAEAGYGDDNNKKPITHLAKTLTGLIGCSGGKVNGNGIGASNRYECSYSNKYPLQSVDKEKAAEVFCSFIPLLFFGLSFLFWRCKSEWSKKKISDATLKKFMNQMGFIDHLNDSKIGSDIAGMFSAFKEFDAQGSKPTYTDFLKSVGLRAKPHLSSNGSSYPLYTLYYCSYYYLRHKEPNKIPATDNGIPTNAEDLEKTFQGLSEAASKFGVESAVNLSQPYIKLLTEIKTSLNEQPQQETPASEAVGAAANTAAASGAGSAGEHPASSQVQSSSGGAAAGSIFGVGAVGAGAAYSLDLFGIKGIIKNLLSFG</sequence>
<gene>
    <name evidence="3" type="ORF">BcabD6B2_42470</name>
</gene>
<feature type="transmembrane region" description="Helical" evidence="2">
    <location>
        <begin position="123"/>
        <end position="141"/>
    </location>
</feature>
<protein>
    <submittedName>
        <fullName evidence="3">Variant erythrocyte surface antigen-1 family protein</fullName>
    </submittedName>
</protein>
<reference evidence="3 4" key="1">
    <citation type="submission" date="2021-06" db="EMBL/GenBank/DDBJ databases">
        <title>Genome sequence of Babesia caballi.</title>
        <authorList>
            <person name="Yamagishi J."/>
            <person name="Kidaka T."/>
            <person name="Ochi A."/>
        </authorList>
    </citation>
    <scope>NUCLEOTIDE SEQUENCE [LARGE SCALE GENOMIC DNA]</scope>
    <source>
        <strain evidence="3">USDA-D6B2</strain>
    </source>
</reference>
<organism evidence="3 4">
    <name type="scientific">Babesia caballi</name>
    <dbReference type="NCBI Taxonomy" id="5871"/>
    <lineage>
        <taxon>Eukaryota</taxon>
        <taxon>Sar</taxon>
        <taxon>Alveolata</taxon>
        <taxon>Apicomplexa</taxon>
        <taxon>Aconoidasida</taxon>
        <taxon>Piroplasmida</taxon>
        <taxon>Babesiidae</taxon>
        <taxon>Babesia</taxon>
    </lineage>
</organism>
<dbReference type="GeneID" id="94196293"/>
<accession>A0AAV4LYW5</accession>
<keyword evidence="2" id="KW-1133">Transmembrane helix</keyword>
<evidence type="ECO:0000313" key="4">
    <source>
        <dbReference type="Proteomes" id="UP001497744"/>
    </source>
</evidence>
<name>A0AAV4LYW5_BABCB</name>
<feature type="region of interest" description="Disordered" evidence="1">
    <location>
        <begin position="637"/>
        <end position="656"/>
    </location>
</feature>
<dbReference type="Proteomes" id="UP001497744">
    <property type="component" value="Unassembled WGS sequence"/>
</dbReference>
<keyword evidence="4" id="KW-1185">Reference proteome</keyword>
<dbReference type="AlphaFoldDB" id="A0AAV4LYW5"/>